<dbReference type="InterPro" id="IPR036116">
    <property type="entry name" value="FN3_sf"/>
</dbReference>
<protein>
    <submittedName>
        <fullName evidence="19">Down syndrome cell adhesion molecule-like protein 1 homolog</fullName>
    </submittedName>
</protein>
<feature type="transmembrane region" description="Helical" evidence="16">
    <location>
        <begin position="1037"/>
        <end position="1059"/>
    </location>
</feature>
<dbReference type="FunFam" id="2.60.40.10:FF:000120">
    <property type="entry name" value="Down syndrome cell adhesion molecule like 1"/>
    <property type="match status" value="1"/>
</dbReference>
<dbReference type="InterPro" id="IPR007110">
    <property type="entry name" value="Ig-like_dom"/>
</dbReference>
<feature type="domain" description="Ig-like" evidence="17">
    <location>
        <begin position="115"/>
        <end position="208"/>
    </location>
</feature>
<dbReference type="GO" id="GO:0005886">
    <property type="term" value="C:plasma membrane"/>
    <property type="evidence" value="ECO:0007669"/>
    <property type="project" value="UniProtKB-SubCell"/>
</dbReference>
<dbReference type="Proteomes" id="UP001054837">
    <property type="component" value="Unassembled WGS sequence"/>
</dbReference>
<dbReference type="CDD" id="cd20958">
    <property type="entry name" value="IgI_5_Dscam"/>
    <property type="match status" value="1"/>
</dbReference>
<keyword evidence="9" id="KW-0770">Synapse</keyword>
<feature type="domain" description="Ig-like" evidence="17">
    <location>
        <begin position="212"/>
        <end position="284"/>
    </location>
</feature>
<dbReference type="PANTHER" id="PTHR10075:SF100">
    <property type="entry name" value="FASCICLIN-2"/>
    <property type="match status" value="1"/>
</dbReference>
<dbReference type="Pfam" id="PF07679">
    <property type="entry name" value="I-set"/>
    <property type="match status" value="3"/>
</dbReference>
<feature type="region of interest" description="Disordered" evidence="15">
    <location>
        <begin position="1067"/>
        <end position="1137"/>
    </location>
</feature>
<evidence type="ECO:0000256" key="8">
    <source>
        <dbReference type="ARBA" id="ARBA00022989"/>
    </source>
</evidence>
<dbReference type="SUPFAM" id="SSF48726">
    <property type="entry name" value="Immunoglobulin"/>
    <property type="match status" value="6"/>
</dbReference>
<keyword evidence="4" id="KW-0732">Signal</keyword>
<evidence type="ECO:0000256" key="12">
    <source>
        <dbReference type="ARBA" id="ARBA00023180"/>
    </source>
</evidence>
<evidence type="ECO:0000256" key="13">
    <source>
        <dbReference type="ARBA" id="ARBA00023319"/>
    </source>
</evidence>
<dbReference type="InterPro" id="IPR036179">
    <property type="entry name" value="Ig-like_dom_sf"/>
</dbReference>
<dbReference type="GO" id="GO:0030424">
    <property type="term" value="C:axon"/>
    <property type="evidence" value="ECO:0007669"/>
    <property type="project" value="TreeGrafter"/>
</dbReference>
<dbReference type="GO" id="GO:0098632">
    <property type="term" value="F:cell-cell adhesion mediator activity"/>
    <property type="evidence" value="ECO:0007669"/>
    <property type="project" value="TreeGrafter"/>
</dbReference>
<evidence type="ECO:0000256" key="15">
    <source>
        <dbReference type="SAM" id="MobiDB-lite"/>
    </source>
</evidence>
<keyword evidence="11" id="KW-1015">Disulfide bond</keyword>
<organism evidence="19 20">
    <name type="scientific">Caerostris darwini</name>
    <dbReference type="NCBI Taxonomy" id="1538125"/>
    <lineage>
        <taxon>Eukaryota</taxon>
        <taxon>Metazoa</taxon>
        <taxon>Ecdysozoa</taxon>
        <taxon>Arthropoda</taxon>
        <taxon>Chelicerata</taxon>
        <taxon>Arachnida</taxon>
        <taxon>Araneae</taxon>
        <taxon>Araneomorphae</taxon>
        <taxon>Entelegynae</taxon>
        <taxon>Araneoidea</taxon>
        <taxon>Araneidae</taxon>
        <taxon>Caerostris</taxon>
    </lineage>
</organism>
<dbReference type="Pfam" id="PF13927">
    <property type="entry name" value="Ig_3"/>
    <property type="match status" value="3"/>
</dbReference>
<keyword evidence="12" id="KW-0325">Glycoprotein</keyword>
<keyword evidence="13" id="KW-0393">Immunoglobulin domain</keyword>
<evidence type="ECO:0000259" key="17">
    <source>
        <dbReference type="PROSITE" id="PS50835"/>
    </source>
</evidence>
<dbReference type="GO" id="GO:0007156">
    <property type="term" value="P:homophilic cell adhesion via plasma membrane adhesion molecules"/>
    <property type="evidence" value="ECO:0007669"/>
    <property type="project" value="TreeGrafter"/>
</dbReference>
<dbReference type="InterPro" id="IPR056754">
    <property type="entry name" value="DSCAM/DSCAML_C"/>
</dbReference>
<dbReference type="GO" id="GO:0007411">
    <property type="term" value="P:axon guidance"/>
    <property type="evidence" value="ECO:0007669"/>
    <property type="project" value="TreeGrafter"/>
</dbReference>
<dbReference type="InterPro" id="IPR013783">
    <property type="entry name" value="Ig-like_fold"/>
</dbReference>
<reference evidence="19 20" key="1">
    <citation type="submission" date="2021-06" db="EMBL/GenBank/DDBJ databases">
        <title>Caerostris darwini draft genome.</title>
        <authorList>
            <person name="Kono N."/>
            <person name="Arakawa K."/>
        </authorList>
    </citation>
    <scope>NUCLEOTIDE SEQUENCE [LARGE SCALE GENOMIC DNA]</scope>
</reference>
<dbReference type="EMBL" id="BPLQ01012459">
    <property type="protein sequence ID" value="GIY65595.1"/>
    <property type="molecule type" value="Genomic_DNA"/>
</dbReference>
<dbReference type="GO" id="GO:0070593">
    <property type="term" value="P:dendrite self-avoidance"/>
    <property type="evidence" value="ECO:0007669"/>
    <property type="project" value="TreeGrafter"/>
</dbReference>
<name>A0AAV4V7S8_9ARAC</name>
<evidence type="ECO:0000256" key="2">
    <source>
        <dbReference type="ARBA" id="ARBA00022475"/>
    </source>
</evidence>
<evidence type="ECO:0000259" key="18">
    <source>
        <dbReference type="PROSITE" id="PS50853"/>
    </source>
</evidence>
<comment type="subcellular location">
    <subcellularLocation>
        <location evidence="1">Cell membrane</location>
        <topology evidence="1">Single-pass type I membrane protein</topology>
    </subcellularLocation>
    <subcellularLocation>
        <location evidence="14">Synapse</location>
    </subcellularLocation>
</comment>
<evidence type="ECO:0000256" key="4">
    <source>
        <dbReference type="ARBA" id="ARBA00022729"/>
    </source>
</evidence>
<dbReference type="PANTHER" id="PTHR10075">
    <property type="entry name" value="BASIGIN RELATED"/>
    <property type="match status" value="1"/>
</dbReference>
<feature type="domain" description="Ig-like" evidence="17">
    <location>
        <begin position="304"/>
        <end position="395"/>
    </location>
</feature>
<dbReference type="CDD" id="cd00063">
    <property type="entry name" value="FN3"/>
    <property type="match status" value="4"/>
</dbReference>
<dbReference type="Pfam" id="PF00041">
    <property type="entry name" value="fn3"/>
    <property type="match status" value="3"/>
</dbReference>
<comment type="caution">
    <text evidence="19">The sequence shown here is derived from an EMBL/GenBank/DDBJ whole genome shotgun (WGS) entry which is preliminary data.</text>
</comment>
<dbReference type="CDD" id="cd20956">
    <property type="entry name" value="IgI_4_Dscam"/>
    <property type="match status" value="1"/>
</dbReference>
<sequence>MLFGEIFGLSIFTANDIVSPLSVYVTPQRQIVDVGRSATFNCTVSGRPIRSLNWVKDQRPIEDFYGGGRVVLLARDVLHIPVVQREDKGMYQCFAFNDFESAQSTAELKLGDVAPVLLATFSGEAVRPGSSVSLRCSASGNPLPQVTWFLDDVSIPDAIRFRVGDYVTSDGHVMSYVNVTDIHVEDGGEYTCSAENAVATVRHTARIDVYGPPFVRTMPNISVVAGQTTILKCPISGYPIETIIWMKDGATLPTNHRQKVENMGKLVIHDVQRSVDEGFYTCEVVGPDNKRAEGKMHMRVLVAPVIETAMIPEVLYAKEGTKTKVMCSVIQGDPPVQISWRKNGLTLPMDKDLTLQNFEDSSILVFRKTSSSHSGNYTCFASNAASTVNRTTQIIVNVPPRWKIEPFNSFAVVGKTVIMKCLAEGYPTPRMYWKKATGGQPKDFRDVLSSYRRQVFDNGTLALQEVTESDGGHYLCQATNGIGAGLSKVIHLTIHTPPKFEAKFVSYTVPKDEDAELKCEAEGELPMRFEWEKDKQHLDPQNVKRYALSAVKDSGPQSAVSKLVIKGASRSDSALYTCTASNEFGTDQTNIQLVVQEPPSPPVELNVKEKSSRSVTLSWSPTFSGNSPVTKYIIQYANSSTKIEEDDLKEIIVPISDTWSKDGEDDLKETVVSGSEINSIVGGLLPSSSYKFRILAENVLGISDPSEFITLTTEEEVPGAPPLEVTVQPTGSQSLKVTWRAPRKDLQHGKIHGYYIGYKVADTDDQFQYKNVEATDGQELSYLTNLRRLTKYKVIVQAYNNIGAGPRSDEVSATTLEAAPPTSPLLTLNSVTSSSITVVWDRQLDDTGVREYILHYKTEGGGDKWKEQKLSTSGNQYTLESLRCGTGYRLYMTATNSLGMGEPSEIITARTKGAAPVSPQKDAFISVNSTSVTLHFGAWSSGGCSILHYSVHFRFQGQWKVVAERVDASQPQMDVRHLAPAREYTLRVSAHSEAGTTEAEYRFTTLNITTAYPISKSYPPSLSQDGLVTPFYKNLTVLLPVIISVIVLLIVVITVIVCLRKQVDTGSMSEDSRKGRSSEHMGLNEFPQKNLKDHDAYGGKSSYYSSPARKPLAMASSSQRGVPGDTSLTIKKYSGWS</sequence>
<dbReference type="InterPro" id="IPR003961">
    <property type="entry name" value="FN3_dom"/>
</dbReference>
<dbReference type="FunFam" id="2.60.40.10:FF:000017">
    <property type="entry name" value="Down syndrome cell adhesion molecule b"/>
    <property type="match status" value="1"/>
</dbReference>
<keyword evidence="5" id="KW-0677">Repeat</keyword>
<dbReference type="AlphaFoldDB" id="A0AAV4V7S8"/>
<keyword evidence="20" id="KW-1185">Reference proteome</keyword>
<evidence type="ECO:0000256" key="7">
    <source>
        <dbReference type="ARBA" id="ARBA00022902"/>
    </source>
</evidence>
<keyword evidence="3 16" id="KW-0812">Transmembrane</keyword>
<evidence type="ECO:0000256" key="10">
    <source>
        <dbReference type="ARBA" id="ARBA00023136"/>
    </source>
</evidence>
<dbReference type="FunFam" id="2.60.40.10:FF:000333">
    <property type="entry name" value="Down syndrome cell adhesion molecule"/>
    <property type="match status" value="1"/>
</dbReference>
<dbReference type="FunFam" id="2.60.40.10:FF:000104">
    <property type="entry name" value="Down syndrome cell adhesion molecule b"/>
    <property type="match status" value="1"/>
</dbReference>
<dbReference type="InterPro" id="IPR003598">
    <property type="entry name" value="Ig_sub2"/>
</dbReference>
<evidence type="ECO:0000313" key="20">
    <source>
        <dbReference type="Proteomes" id="UP001054837"/>
    </source>
</evidence>
<keyword evidence="10 16" id="KW-0472">Membrane</keyword>
<dbReference type="FunFam" id="2.60.40.10:FF:000719">
    <property type="entry name" value="nephrin isoform X1"/>
    <property type="match status" value="1"/>
</dbReference>
<dbReference type="SMART" id="SM00060">
    <property type="entry name" value="FN3"/>
    <property type="match status" value="4"/>
</dbReference>
<evidence type="ECO:0000256" key="14">
    <source>
        <dbReference type="ARBA" id="ARBA00034103"/>
    </source>
</evidence>
<evidence type="ECO:0000256" key="16">
    <source>
        <dbReference type="SAM" id="Phobius"/>
    </source>
</evidence>
<evidence type="ECO:0000313" key="19">
    <source>
        <dbReference type="EMBL" id="GIY65595.1"/>
    </source>
</evidence>
<dbReference type="PROSITE" id="PS50853">
    <property type="entry name" value="FN3"/>
    <property type="match status" value="4"/>
</dbReference>
<dbReference type="PROSITE" id="PS50835">
    <property type="entry name" value="IG_LIKE"/>
    <property type="match status" value="6"/>
</dbReference>
<evidence type="ECO:0000256" key="5">
    <source>
        <dbReference type="ARBA" id="ARBA00022737"/>
    </source>
</evidence>
<gene>
    <name evidence="19" type="primary">DSCAML1</name>
    <name evidence="19" type="ORF">CDAR_551321</name>
</gene>
<feature type="domain" description="Fibronectin type-III" evidence="18">
    <location>
        <begin position="915"/>
        <end position="1013"/>
    </location>
</feature>
<feature type="compositionally biased region" description="Basic and acidic residues" evidence="15">
    <location>
        <begin position="1070"/>
        <end position="1079"/>
    </location>
</feature>
<accession>A0AAV4V7S8</accession>
<keyword evidence="7" id="KW-0524">Neurogenesis</keyword>
<feature type="domain" description="Ig-like" evidence="17">
    <location>
        <begin position="498"/>
        <end position="592"/>
    </location>
</feature>
<dbReference type="Gene3D" id="2.60.40.10">
    <property type="entry name" value="Immunoglobulins"/>
    <property type="match status" value="10"/>
</dbReference>
<dbReference type="SMART" id="SM00408">
    <property type="entry name" value="IGc2"/>
    <property type="match status" value="6"/>
</dbReference>
<evidence type="ECO:0000256" key="9">
    <source>
        <dbReference type="ARBA" id="ARBA00023018"/>
    </source>
</evidence>
<feature type="domain" description="Ig-like" evidence="17">
    <location>
        <begin position="20"/>
        <end position="109"/>
    </location>
</feature>
<keyword evidence="8 16" id="KW-1133">Transmembrane helix</keyword>
<proteinExistence type="predicted"/>
<feature type="domain" description="Ig-like" evidence="17">
    <location>
        <begin position="400"/>
        <end position="493"/>
    </location>
</feature>
<keyword evidence="6" id="KW-0130">Cell adhesion</keyword>
<evidence type="ECO:0000256" key="6">
    <source>
        <dbReference type="ARBA" id="ARBA00022889"/>
    </source>
</evidence>
<feature type="domain" description="Fibronectin type-III" evidence="18">
    <location>
        <begin position="721"/>
        <end position="818"/>
    </location>
</feature>
<evidence type="ECO:0000256" key="3">
    <source>
        <dbReference type="ARBA" id="ARBA00022692"/>
    </source>
</evidence>
<dbReference type="SMART" id="SM00409">
    <property type="entry name" value="IG"/>
    <property type="match status" value="6"/>
</dbReference>
<dbReference type="Pfam" id="PF25059">
    <property type="entry name" value="FN3_DSCAM-DSCAML_C"/>
    <property type="match status" value="1"/>
</dbReference>
<evidence type="ECO:0000256" key="11">
    <source>
        <dbReference type="ARBA" id="ARBA00023157"/>
    </source>
</evidence>
<feature type="domain" description="Fibronectin type-III" evidence="18">
    <location>
        <begin position="598"/>
        <end position="716"/>
    </location>
</feature>
<dbReference type="InterPro" id="IPR003599">
    <property type="entry name" value="Ig_sub"/>
</dbReference>
<keyword evidence="2" id="KW-1003">Cell membrane</keyword>
<dbReference type="PRINTS" id="PR00014">
    <property type="entry name" value="FNTYPEIII"/>
</dbReference>
<feature type="domain" description="Fibronectin type-III" evidence="18">
    <location>
        <begin position="820"/>
        <end position="914"/>
    </location>
</feature>
<evidence type="ECO:0000256" key="1">
    <source>
        <dbReference type="ARBA" id="ARBA00004251"/>
    </source>
</evidence>
<dbReference type="SUPFAM" id="SSF49265">
    <property type="entry name" value="Fibronectin type III"/>
    <property type="match status" value="2"/>
</dbReference>
<dbReference type="InterPro" id="IPR013098">
    <property type="entry name" value="Ig_I-set"/>
</dbReference>
<dbReference type="GO" id="GO:0045202">
    <property type="term" value="C:synapse"/>
    <property type="evidence" value="ECO:0007669"/>
    <property type="project" value="UniProtKB-SubCell"/>
</dbReference>